<dbReference type="Proteomes" id="UP000219440">
    <property type="component" value="Unassembled WGS sequence"/>
</dbReference>
<name>A0A2C8Y8V3_9MICO</name>
<accession>A0A2C8Y8V3</accession>
<reference evidence="1 2" key="1">
    <citation type="submission" date="2017-09" db="EMBL/GenBank/DDBJ databases">
        <authorList>
            <person name="Ehlers B."/>
            <person name="Leendertz F.H."/>
        </authorList>
    </citation>
    <scope>NUCLEOTIDE SEQUENCE [LARGE SCALE GENOMIC DNA]</scope>
    <source>
        <strain evidence="1 2">CGMCC 1.05381</strain>
    </source>
</reference>
<organism evidence="1 2">
    <name type="scientific">Salinibacterium xinjiangense</name>
    <dbReference type="NCBI Taxonomy" id="386302"/>
    <lineage>
        <taxon>Bacteria</taxon>
        <taxon>Bacillati</taxon>
        <taxon>Actinomycetota</taxon>
        <taxon>Actinomycetes</taxon>
        <taxon>Micrococcales</taxon>
        <taxon>Microbacteriaceae</taxon>
        <taxon>Salinibacterium</taxon>
    </lineage>
</organism>
<evidence type="ECO:0000313" key="2">
    <source>
        <dbReference type="Proteomes" id="UP000219440"/>
    </source>
</evidence>
<dbReference type="AlphaFoldDB" id="A0A2C8Y8V3"/>
<keyword evidence="2" id="KW-1185">Reference proteome</keyword>
<gene>
    <name evidence="1" type="ORF">SAMN06296378_0160</name>
</gene>
<sequence>MMSSIRIAVVAGVSAVAAIAVVAALVVGFSNGPTPGGGAAGAAAPVAKTEFPGLTAPTGDPQLLSIARLAPDAGTVQLAEGPFDDRFEVNDLAFDGATVSGSILVTSDVSEVINLEVLAGFYDSAGALIGEGRFVLESEHGTTDDASKIPDETVAFRIDVPAAIAGQASSAAVGVPVLVNE</sequence>
<dbReference type="EMBL" id="OCST01000001">
    <property type="protein sequence ID" value="SOE46561.1"/>
    <property type="molecule type" value="Genomic_DNA"/>
</dbReference>
<protein>
    <submittedName>
        <fullName evidence="1">Uncharacterized protein</fullName>
    </submittedName>
</protein>
<evidence type="ECO:0000313" key="1">
    <source>
        <dbReference type="EMBL" id="SOE46561.1"/>
    </source>
</evidence>
<proteinExistence type="predicted"/>